<organism evidence="1 2">
    <name type="scientific">Maridesulfovibrio salexigens (strain ATCC 14822 / DSM 2638 / NCIMB 8403 / VKM B-1763)</name>
    <name type="common">Desulfovibrio salexigens</name>
    <dbReference type="NCBI Taxonomy" id="526222"/>
    <lineage>
        <taxon>Bacteria</taxon>
        <taxon>Pseudomonadati</taxon>
        <taxon>Thermodesulfobacteriota</taxon>
        <taxon>Desulfovibrionia</taxon>
        <taxon>Desulfovibrionales</taxon>
        <taxon>Desulfovibrionaceae</taxon>
        <taxon>Maridesulfovibrio</taxon>
    </lineage>
</organism>
<dbReference type="STRING" id="526222.Desal_1069"/>
<sequence>MDDSKFVDLKAVSCGLVPIIVNHLDTTSNPVVEFQIRLGIREEILSGFGTGGKWDIEVVDDLGCDRLRFTRRKESNEDRLNIVEY</sequence>
<evidence type="ECO:0000313" key="2">
    <source>
        <dbReference type="Proteomes" id="UP000002601"/>
    </source>
</evidence>
<dbReference type="AlphaFoldDB" id="C6C0J9"/>
<evidence type="ECO:0000313" key="1">
    <source>
        <dbReference type="EMBL" id="ACS79133.1"/>
    </source>
</evidence>
<dbReference type="Proteomes" id="UP000002601">
    <property type="component" value="Chromosome"/>
</dbReference>
<name>C6C0J9_MARSD</name>
<dbReference type="KEGG" id="dsa:Desal_1069"/>
<accession>C6C0J9</accession>
<dbReference type="EMBL" id="CP001649">
    <property type="protein sequence ID" value="ACS79133.1"/>
    <property type="molecule type" value="Genomic_DNA"/>
</dbReference>
<reference evidence="1 2" key="1">
    <citation type="submission" date="2009-06" db="EMBL/GenBank/DDBJ databases">
        <title>Complete sequence of Desulfovibrio salexigens DSM 2638.</title>
        <authorList>
            <consortium name="US DOE Joint Genome Institute"/>
            <person name="Lucas S."/>
            <person name="Copeland A."/>
            <person name="Lapidus A."/>
            <person name="Glavina del Rio T."/>
            <person name="Tice H."/>
            <person name="Bruce D."/>
            <person name="Goodwin L."/>
            <person name="Pitluck S."/>
            <person name="Munk A.C."/>
            <person name="Brettin T."/>
            <person name="Detter J.C."/>
            <person name="Han C."/>
            <person name="Tapia R."/>
            <person name="Larimer F."/>
            <person name="Land M."/>
            <person name="Hauser L."/>
            <person name="Kyrpides N."/>
            <person name="Anderson I."/>
            <person name="Wall J.D."/>
            <person name="Arkin A.P."/>
            <person name="Dehal P."/>
            <person name="Chivian D."/>
            <person name="Giles B."/>
            <person name="Hazen T.C."/>
        </authorList>
    </citation>
    <scope>NUCLEOTIDE SEQUENCE [LARGE SCALE GENOMIC DNA]</scope>
    <source>
        <strain evidence="2">ATCC 14822 / DSM 2638 / NCIMB 8403 / VKM B-1763</strain>
    </source>
</reference>
<dbReference type="OrthoDB" id="5458724at2"/>
<gene>
    <name evidence="1" type="ordered locus">Desal_1069</name>
</gene>
<keyword evidence="2" id="KW-1185">Reference proteome</keyword>
<dbReference type="eggNOG" id="ENOG5030TI0">
    <property type="taxonomic scope" value="Bacteria"/>
</dbReference>
<protein>
    <submittedName>
        <fullName evidence="1">Uncharacterized protein</fullName>
    </submittedName>
</protein>
<dbReference type="HOGENOM" id="CLU_2522142_0_0_7"/>
<dbReference type="RefSeq" id="WP_015850952.1">
    <property type="nucleotide sequence ID" value="NC_012881.1"/>
</dbReference>
<proteinExistence type="predicted"/>